<dbReference type="AlphaFoldDB" id="A0A1H8NQR4"/>
<dbReference type="EMBL" id="FODJ01000006">
    <property type="protein sequence ID" value="SEO31940.1"/>
    <property type="molecule type" value="Genomic_DNA"/>
</dbReference>
<proteinExistence type="predicted"/>
<gene>
    <name evidence="2" type="ORF">SAMN04488134_10672</name>
</gene>
<dbReference type="STRING" id="872970.SAMN04488134_10672"/>
<dbReference type="Proteomes" id="UP000199300">
    <property type="component" value="Unassembled WGS sequence"/>
</dbReference>
<evidence type="ECO:0000256" key="1">
    <source>
        <dbReference type="SAM" id="MobiDB-lite"/>
    </source>
</evidence>
<feature type="region of interest" description="Disordered" evidence="1">
    <location>
        <begin position="30"/>
        <end position="51"/>
    </location>
</feature>
<protein>
    <submittedName>
        <fullName evidence="2">Uncharacterized protein</fullName>
    </submittedName>
</protein>
<sequence length="149" mass="16877">MEDLIVPLITFLLIIGGSLFKSLTANEDKNAKPVTRNPVSPSPHVEPEAEHTVQQVEVNYEDLKAEKTAQMDMLKKNLNISEKRPKNQMQKNTMLVSNRVMKKRKRLAQGQQQLAFKKRLSQNGLAESVVMAEILGPPRAVKPYSNTRR</sequence>
<accession>A0A1H8NQR4</accession>
<name>A0A1H8NQR4_9BACI</name>
<organism evidence="2 3">
    <name type="scientific">Amphibacillus marinus</name>
    <dbReference type="NCBI Taxonomy" id="872970"/>
    <lineage>
        <taxon>Bacteria</taxon>
        <taxon>Bacillati</taxon>
        <taxon>Bacillota</taxon>
        <taxon>Bacilli</taxon>
        <taxon>Bacillales</taxon>
        <taxon>Bacillaceae</taxon>
        <taxon>Amphibacillus</taxon>
    </lineage>
</organism>
<keyword evidence="3" id="KW-1185">Reference proteome</keyword>
<dbReference type="RefSeq" id="WP_091497349.1">
    <property type="nucleotide sequence ID" value="NZ_FODJ01000006.1"/>
</dbReference>
<evidence type="ECO:0000313" key="3">
    <source>
        <dbReference type="Proteomes" id="UP000199300"/>
    </source>
</evidence>
<reference evidence="2 3" key="1">
    <citation type="submission" date="2016-10" db="EMBL/GenBank/DDBJ databases">
        <authorList>
            <person name="de Groot N.N."/>
        </authorList>
    </citation>
    <scope>NUCLEOTIDE SEQUENCE [LARGE SCALE GENOMIC DNA]</scope>
    <source>
        <strain evidence="2 3">CGMCC 1.10434</strain>
    </source>
</reference>
<dbReference type="OrthoDB" id="2692154at2"/>
<evidence type="ECO:0000313" key="2">
    <source>
        <dbReference type="EMBL" id="SEO31940.1"/>
    </source>
</evidence>